<dbReference type="CDD" id="cd06543">
    <property type="entry name" value="GH18_PF-ChiA-like"/>
    <property type="match status" value="1"/>
</dbReference>
<evidence type="ECO:0000256" key="1">
    <source>
        <dbReference type="ARBA" id="ARBA00023295"/>
    </source>
</evidence>
<dbReference type="SUPFAM" id="SSF51445">
    <property type="entry name" value="(Trans)glycosidases"/>
    <property type="match status" value="1"/>
</dbReference>
<dbReference type="InterPro" id="IPR052750">
    <property type="entry name" value="GH18_Chitinase"/>
</dbReference>
<dbReference type="GO" id="GO:0000272">
    <property type="term" value="P:polysaccharide catabolic process"/>
    <property type="evidence" value="ECO:0007669"/>
    <property type="project" value="UniProtKB-KW"/>
</dbReference>
<keyword evidence="2" id="KW-0624">Polysaccharide degradation</keyword>
<evidence type="ECO:0000313" key="4">
    <source>
        <dbReference type="EMBL" id="SNQ51036.1"/>
    </source>
</evidence>
<dbReference type="Pfam" id="PF00041">
    <property type="entry name" value="fn3"/>
    <property type="match status" value="1"/>
</dbReference>
<name>A0A2I2KZE5_9ACTN</name>
<reference evidence="4 5" key="1">
    <citation type="submission" date="2017-06" db="EMBL/GenBank/DDBJ databases">
        <authorList>
            <person name="Kim H.J."/>
            <person name="Triplett B.A."/>
        </authorList>
    </citation>
    <scope>NUCLEOTIDE SEQUENCE [LARGE SCALE GENOMIC DNA]</scope>
    <source>
        <strain evidence="4">FRACA_ARgP5</strain>
    </source>
</reference>
<dbReference type="Gene3D" id="2.60.40.10">
    <property type="entry name" value="Immunoglobulins"/>
    <property type="match status" value="1"/>
</dbReference>
<dbReference type="Proteomes" id="UP000234331">
    <property type="component" value="Unassembled WGS sequence"/>
</dbReference>
<evidence type="ECO:0000313" key="5">
    <source>
        <dbReference type="Proteomes" id="UP000234331"/>
    </source>
</evidence>
<sequence length="541" mass="58762">MTDSPNLVIAAAEWLGGNEYWANFRVVVTNYTDEDVVDPEIALFLPQPLQILNNYGLVWSPANHPVTSVTGRLVAERKVIRARMSQEFVLSVQNGGSGAGSDPALLPERFTVNGQDANPPVDDEPPTVPEKLRADAWAPHSLHLVWEPSSDNIAVARYEIFYRTAAGEPRSVTVPGPEGRVSGLSASTEYLLSVRAIDISGNVSERSDEVSASTTQPLPDGGTWDAPRAPFVDYTAWPNPKVSEYGRDSGVDSFFTGFLVAQPGGDRKVYWGGYKDYGDATTSAFGKEDFAAFRAQGGTVVLSFGGASNVPLEEVETNISRIVATYEAILSNYQVSHIDFDFEGAFIHNTPGLERHVAAISQVVQSRPGLKISYTLPADGAPGSLEGFNDGGVRLLHLLAGAGVQPSLITGMLMEFGQTSPPDAYQCCVIALNGMFTQIAAAWPAWNDQKVWRRIGACPMFGRHINGKVFTLENMRQLADFAREHNLGALSGWDATRDRNQGLLPECSDFNGNDLAKCTYVEQNSFDFSKIIAGYRPADTR</sequence>
<evidence type="ECO:0000259" key="3">
    <source>
        <dbReference type="PROSITE" id="PS50853"/>
    </source>
</evidence>
<dbReference type="AlphaFoldDB" id="A0A2I2KZE5"/>
<keyword evidence="5" id="KW-1185">Reference proteome</keyword>
<dbReference type="InterPro" id="IPR017853">
    <property type="entry name" value="GH"/>
</dbReference>
<dbReference type="InterPro" id="IPR013783">
    <property type="entry name" value="Ig-like_fold"/>
</dbReference>
<keyword evidence="1" id="KW-0326">Glycosidase</keyword>
<dbReference type="RefSeq" id="WP_101834699.1">
    <property type="nucleotide sequence ID" value="NZ_FZMO01000525.1"/>
</dbReference>
<gene>
    <name evidence="4" type="ORF">FRACA_60022</name>
</gene>
<keyword evidence="1" id="KW-0378">Hydrolase</keyword>
<dbReference type="SMART" id="SM00060">
    <property type="entry name" value="FN3"/>
    <property type="match status" value="1"/>
</dbReference>
<dbReference type="EMBL" id="FZMO01000525">
    <property type="protein sequence ID" value="SNQ51036.1"/>
    <property type="molecule type" value="Genomic_DNA"/>
</dbReference>
<dbReference type="PANTHER" id="PTHR42976:SF1">
    <property type="entry name" value="GH18 DOMAIN-CONTAINING PROTEIN-RELATED"/>
    <property type="match status" value="1"/>
</dbReference>
<dbReference type="InterPro" id="IPR036116">
    <property type="entry name" value="FN3_sf"/>
</dbReference>
<proteinExistence type="predicted"/>
<evidence type="ECO:0000256" key="2">
    <source>
        <dbReference type="ARBA" id="ARBA00023326"/>
    </source>
</evidence>
<accession>A0A2I2KZE5</accession>
<dbReference type="SUPFAM" id="SSF49265">
    <property type="entry name" value="Fibronectin type III"/>
    <property type="match status" value="1"/>
</dbReference>
<dbReference type="CDD" id="cd00063">
    <property type="entry name" value="FN3"/>
    <property type="match status" value="1"/>
</dbReference>
<keyword evidence="2" id="KW-0119">Carbohydrate metabolism</keyword>
<protein>
    <recommendedName>
        <fullName evidence="3">Fibronectin type-III domain-containing protein</fullName>
    </recommendedName>
</protein>
<feature type="domain" description="Fibronectin type-III" evidence="3">
    <location>
        <begin position="128"/>
        <end position="217"/>
    </location>
</feature>
<dbReference type="Gene3D" id="3.20.20.80">
    <property type="entry name" value="Glycosidases"/>
    <property type="match status" value="1"/>
</dbReference>
<dbReference type="PANTHER" id="PTHR42976">
    <property type="entry name" value="BIFUNCTIONAL CHITINASE/LYSOZYME-RELATED"/>
    <property type="match status" value="1"/>
</dbReference>
<dbReference type="InterPro" id="IPR003961">
    <property type="entry name" value="FN3_dom"/>
</dbReference>
<organism evidence="4 5">
    <name type="scientific">Frankia canadensis</name>
    <dbReference type="NCBI Taxonomy" id="1836972"/>
    <lineage>
        <taxon>Bacteria</taxon>
        <taxon>Bacillati</taxon>
        <taxon>Actinomycetota</taxon>
        <taxon>Actinomycetes</taxon>
        <taxon>Frankiales</taxon>
        <taxon>Frankiaceae</taxon>
        <taxon>Frankia</taxon>
    </lineage>
</organism>
<dbReference type="PROSITE" id="PS50853">
    <property type="entry name" value="FN3"/>
    <property type="match status" value="1"/>
</dbReference>
<dbReference type="OrthoDB" id="99456at2"/>
<dbReference type="GO" id="GO:0016798">
    <property type="term" value="F:hydrolase activity, acting on glycosyl bonds"/>
    <property type="evidence" value="ECO:0007669"/>
    <property type="project" value="UniProtKB-KW"/>
</dbReference>